<proteinExistence type="predicted"/>
<dbReference type="AlphaFoldDB" id="A0AAD8JN36"/>
<dbReference type="PANTHER" id="PTHR23272">
    <property type="entry name" value="BED FINGER-RELATED"/>
    <property type="match status" value="1"/>
</dbReference>
<accession>A0AAD8JN36</accession>
<evidence type="ECO:0000313" key="2">
    <source>
        <dbReference type="EMBL" id="KAK1406454.1"/>
    </source>
</evidence>
<protein>
    <recommendedName>
        <fullName evidence="1">HAT C-terminal dimerisation domain-containing protein</fullName>
    </recommendedName>
</protein>
<name>A0AAD8JN36_TARER</name>
<feature type="domain" description="HAT C-terminal dimerisation" evidence="1">
    <location>
        <begin position="14"/>
        <end position="76"/>
    </location>
</feature>
<dbReference type="Pfam" id="PF05699">
    <property type="entry name" value="Dimer_Tnp_hAT"/>
    <property type="match status" value="1"/>
</dbReference>
<evidence type="ECO:0000259" key="1">
    <source>
        <dbReference type="Pfam" id="PF05699"/>
    </source>
</evidence>
<gene>
    <name evidence="2" type="ORF">QVD17_41753</name>
</gene>
<dbReference type="Proteomes" id="UP001229421">
    <property type="component" value="Unassembled WGS sequence"/>
</dbReference>
<dbReference type="PANTHER" id="PTHR23272:SF190">
    <property type="entry name" value="ZINC FINGER, BED-TYPE-RELATED"/>
    <property type="match status" value="1"/>
</dbReference>
<organism evidence="2 3">
    <name type="scientific">Tagetes erecta</name>
    <name type="common">African marigold</name>
    <dbReference type="NCBI Taxonomy" id="13708"/>
    <lineage>
        <taxon>Eukaryota</taxon>
        <taxon>Viridiplantae</taxon>
        <taxon>Streptophyta</taxon>
        <taxon>Embryophyta</taxon>
        <taxon>Tracheophyta</taxon>
        <taxon>Spermatophyta</taxon>
        <taxon>Magnoliopsida</taxon>
        <taxon>eudicotyledons</taxon>
        <taxon>Gunneridae</taxon>
        <taxon>Pentapetalae</taxon>
        <taxon>asterids</taxon>
        <taxon>campanulids</taxon>
        <taxon>Asterales</taxon>
        <taxon>Asteraceae</taxon>
        <taxon>Asteroideae</taxon>
        <taxon>Heliantheae alliance</taxon>
        <taxon>Tageteae</taxon>
        <taxon>Tagetes</taxon>
    </lineage>
</organism>
<dbReference type="EMBL" id="JAUHHV010000012">
    <property type="protein sequence ID" value="KAK1406454.1"/>
    <property type="molecule type" value="Genomic_DNA"/>
</dbReference>
<dbReference type="InterPro" id="IPR008906">
    <property type="entry name" value="HATC_C_dom"/>
</dbReference>
<comment type="caution">
    <text evidence="2">The sequence shown here is derived from an EMBL/GenBank/DDBJ whole genome shotgun (WGS) entry which is preliminary data.</text>
</comment>
<dbReference type="GO" id="GO:0046983">
    <property type="term" value="F:protein dimerization activity"/>
    <property type="evidence" value="ECO:0007669"/>
    <property type="project" value="InterPro"/>
</dbReference>
<reference evidence="2" key="1">
    <citation type="journal article" date="2023" name="bioRxiv">
        <title>Improved chromosome-level genome assembly for marigold (Tagetes erecta).</title>
        <authorList>
            <person name="Jiang F."/>
            <person name="Yuan L."/>
            <person name="Wang S."/>
            <person name="Wang H."/>
            <person name="Xu D."/>
            <person name="Wang A."/>
            <person name="Fan W."/>
        </authorList>
    </citation>
    <scope>NUCLEOTIDE SEQUENCE</scope>
    <source>
        <strain evidence="2">WSJ</strain>
        <tissue evidence="2">Leaf</tissue>
    </source>
</reference>
<evidence type="ECO:0000313" key="3">
    <source>
        <dbReference type="Proteomes" id="UP001229421"/>
    </source>
</evidence>
<sequence>MAIGSSEIFSSRNELDKYLGEEREPKDPHFDILQWRKLNQCRCPVLAKMARDILAIPVSTVPSESAFSTGGQNMEEDLKDLATEQPMIVINEAVEDTS</sequence>
<keyword evidence="3" id="KW-1185">Reference proteome</keyword>
<dbReference type="InterPro" id="IPR012337">
    <property type="entry name" value="RNaseH-like_sf"/>
</dbReference>
<dbReference type="SUPFAM" id="SSF53098">
    <property type="entry name" value="Ribonuclease H-like"/>
    <property type="match status" value="1"/>
</dbReference>